<dbReference type="InParanoid" id="A0A0C3DWJ3"/>
<dbReference type="Proteomes" id="UP000053989">
    <property type="component" value="Unassembled WGS sequence"/>
</dbReference>
<dbReference type="HOGENOM" id="CLU_2198557_0_0_1"/>
<reference evidence="3" key="2">
    <citation type="submission" date="2015-01" db="EMBL/GenBank/DDBJ databases">
        <title>Evolutionary Origins and Diversification of the Mycorrhizal Mutualists.</title>
        <authorList>
            <consortium name="DOE Joint Genome Institute"/>
            <consortium name="Mycorrhizal Genomics Consortium"/>
            <person name="Kohler A."/>
            <person name="Kuo A."/>
            <person name="Nagy L.G."/>
            <person name="Floudas D."/>
            <person name="Copeland A."/>
            <person name="Barry K.W."/>
            <person name="Cichocki N."/>
            <person name="Veneault-Fourrey C."/>
            <person name="LaButti K."/>
            <person name="Lindquist E.A."/>
            <person name="Lipzen A."/>
            <person name="Lundell T."/>
            <person name="Morin E."/>
            <person name="Murat C."/>
            <person name="Riley R."/>
            <person name="Ohm R."/>
            <person name="Sun H."/>
            <person name="Tunlid A."/>
            <person name="Henrissat B."/>
            <person name="Grigoriev I.V."/>
            <person name="Hibbett D.S."/>
            <person name="Martin F."/>
        </authorList>
    </citation>
    <scope>NUCLEOTIDE SEQUENCE [LARGE SCALE GENOMIC DNA]</scope>
    <source>
        <strain evidence="3">Foug A</strain>
    </source>
</reference>
<protein>
    <submittedName>
        <fullName evidence="2">Uncharacterized protein</fullName>
    </submittedName>
</protein>
<reference evidence="2 3" key="1">
    <citation type="submission" date="2014-04" db="EMBL/GenBank/DDBJ databases">
        <authorList>
            <consortium name="DOE Joint Genome Institute"/>
            <person name="Kuo A."/>
            <person name="Kohler A."/>
            <person name="Nagy L.G."/>
            <person name="Floudas D."/>
            <person name="Copeland A."/>
            <person name="Barry K.W."/>
            <person name="Cichocki N."/>
            <person name="Veneault-Fourrey C."/>
            <person name="LaButti K."/>
            <person name="Lindquist E.A."/>
            <person name="Lipzen A."/>
            <person name="Lundell T."/>
            <person name="Morin E."/>
            <person name="Murat C."/>
            <person name="Sun H."/>
            <person name="Tunlid A."/>
            <person name="Henrissat B."/>
            <person name="Grigoriev I.V."/>
            <person name="Hibbett D.S."/>
            <person name="Martin F."/>
            <person name="Nordberg H.P."/>
            <person name="Cantor M.N."/>
            <person name="Hua S.X."/>
        </authorList>
    </citation>
    <scope>NUCLEOTIDE SEQUENCE [LARGE SCALE GENOMIC DNA]</scope>
    <source>
        <strain evidence="2 3">Foug A</strain>
    </source>
</reference>
<sequence length="108" mass="11569">MPEAISSKRRTKGLPKPTREAITQARPDFNSPVTPAAGGKRTREALPDKQSVPSTGGGDRTLKKKILGRNEAQHTTSGRSYTKWAETRLPSQQWASKSDPGSGANPGS</sequence>
<feature type="region of interest" description="Disordered" evidence="1">
    <location>
        <begin position="1"/>
        <end position="108"/>
    </location>
</feature>
<evidence type="ECO:0000313" key="2">
    <source>
        <dbReference type="EMBL" id="KIM60276.1"/>
    </source>
</evidence>
<name>A0A0C3DWJ3_9AGAM</name>
<organism evidence="2 3">
    <name type="scientific">Scleroderma citrinum Foug A</name>
    <dbReference type="NCBI Taxonomy" id="1036808"/>
    <lineage>
        <taxon>Eukaryota</taxon>
        <taxon>Fungi</taxon>
        <taxon>Dikarya</taxon>
        <taxon>Basidiomycota</taxon>
        <taxon>Agaricomycotina</taxon>
        <taxon>Agaricomycetes</taxon>
        <taxon>Agaricomycetidae</taxon>
        <taxon>Boletales</taxon>
        <taxon>Sclerodermatineae</taxon>
        <taxon>Sclerodermataceae</taxon>
        <taxon>Scleroderma</taxon>
    </lineage>
</organism>
<proteinExistence type="predicted"/>
<evidence type="ECO:0000256" key="1">
    <source>
        <dbReference type="SAM" id="MobiDB-lite"/>
    </source>
</evidence>
<keyword evidence="3" id="KW-1185">Reference proteome</keyword>
<dbReference type="AlphaFoldDB" id="A0A0C3DWJ3"/>
<evidence type="ECO:0000313" key="3">
    <source>
        <dbReference type="Proteomes" id="UP000053989"/>
    </source>
</evidence>
<gene>
    <name evidence="2" type="ORF">SCLCIDRAFT_966940</name>
</gene>
<accession>A0A0C3DWJ3</accession>
<dbReference type="EMBL" id="KN822064">
    <property type="protein sequence ID" value="KIM60276.1"/>
    <property type="molecule type" value="Genomic_DNA"/>
</dbReference>